<evidence type="ECO:0000313" key="10">
    <source>
        <dbReference type="Proteomes" id="UP000248544"/>
    </source>
</evidence>
<comment type="subcellular location">
    <subcellularLocation>
        <location evidence="1 7">Cell membrane</location>
        <topology evidence="1 7">Multi-pass membrane protein</topology>
    </subcellularLocation>
</comment>
<feature type="transmembrane region" description="Helical" evidence="7">
    <location>
        <begin position="240"/>
        <end position="263"/>
    </location>
</feature>
<feature type="transmembrane region" description="Helical" evidence="7">
    <location>
        <begin position="15"/>
        <end position="36"/>
    </location>
</feature>
<feature type="transmembrane region" description="Helical" evidence="7">
    <location>
        <begin position="129"/>
        <end position="158"/>
    </location>
</feature>
<gene>
    <name evidence="9" type="ORF">C1I98_03425</name>
</gene>
<evidence type="ECO:0000313" key="9">
    <source>
        <dbReference type="EMBL" id="PZG55482.1"/>
    </source>
</evidence>
<dbReference type="AlphaFoldDB" id="A0A2W2H4T5"/>
<feature type="transmembrane region" description="Helical" evidence="7">
    <location>
        <begin position="88"/>
        <end position="108"/>
    </location>
</feature>
<reference evidence="9 10" key="1">
    <citation type="submission" date="2018-01" db="EMBL/GenBank/DDBJ databases">
        <title>Draft genome sequence of Sphaerisporangium sp. 7K107.</title>
        <authorList>
            <person name="Sahin N."/>
            <person name="Saygin H."/>
            <person name="Ay H."/>
        </authorList>
    </citation>
    <scope>NUCLEOTIDE SEQUENCE [LARGE SCALE GENOMIC DNA]</scope>
    <source>
        <strain evidence="9 10">7K107</strain>
    </source>
</reference>
<dbReference type="Gene3D" id="1.10.3720.10">
    <property type="entry name" value="MetI-like"/>
    <property type="match status" value="1"/>
</dbReference>
<dbReference type="PANTHER" id="PTHR30151:SF38">
    <property type="entry name" value="ALIPHATIC SULFONATES TRANSPORT PERMEASE PROTEIN SSUC-RELATED"/>
    <property type="match status" value="1"/>
</dbReference>
<evidence type="ECO:0000256" key="2">
    <source>
        <dbReference type="ARBA" id="ARBA00022448"/>
    </source>
</evidence>
<organism evidence="9 10">
    <name type="scientific">Spongiactinospora gelatinilytica</name>
    <dbReference type="NCBI Taxonomy" id="2666298"/>
    <lineage>
        <taxon>Bacteria</taxon>
        <taxon>Bacillati</taxon>
        <taxon>Actinomycetota</taxon>
        <taxon>Actinomycetes</taxon>
        <taxon>Streptosporangiales</taxon>
        <taxon>Streptosporangiaceae</taxon>
        <taxon>Spongiactinospora</taxon>
    </lineage>
</organism>
<feature type="domain" description="ABC transmembrane type-1" evidence="8">
    <location>
        <begin position="80"/>
        <end position="264"/>
    </location>
</feature>
<keyword evidence="2 7" id="KW-0813">Transport</keyword>
<sequence>MACRTDGRPAVRGRVAGAVTWTAGRLWLAVLLVWLWERVTTQVGEAYFPPPSEIVATGRELWFSGPADRFFLTEEAVEDFGPSLLNLFAGWLLTGLAGVALGVALGLSRTFARYVEPIVHFGRAIPPPTLISVFLSVFALGTSMQVATIVFGVIWPVVLNTMDGVRTVDGLHLDSAEVFGVRGLRRLRMIVLPAAAPKIIAGLRISIGLALILMVLSEMFGSKHGIGAHLVDSQRDFEPAAMWAGIVFVGVLGYLLNAAFTLVERRGPHRHHLARAAT</sequence>
<evidence type="ECO:0000259" key="8">
    <source>
        <dbReference type="PROSITE" id="PS50928"/>
    </source>
</evidence>
<comment type="similarity">
    <text evidence="7">Belongs to the binding-protein-dependent transport system permease family.</text>
</comment>
<dbReference type="InterPro" id="IPR035906">
    <property type="entry name" value="MetI-like_sf"/>
</dbReference>
<dbReference type="CDD" id="cd06261">
    <property type="entry name" value="TM_PBP2"/>
    <property type="match status" value="1"/>
</dbReference>
<evidence type="ECO:0000256" key="7">
    <source>
        <dbReference type="RuleBase" id="RU363032"/>
    </source>
</evidence>
<keyword evidence="10" id="KW-1185">Reference proteome</keyword>
<comment type="caution">
    <text evidence="9">The sequence shown here is derived from an EMBL/GenBank/DDBJ whole genome shotgun (WGS) entry which is preliminary data.</text>
</comment>
<dbReference type="PANTHER" id="PTHR30151">
    <property type="entry name" value="ALKANE SULFONATE ABC TRANSPORTER-RELATED, MEMBRANE SUBUNIT"/>
    <property type="match status" value="1"/>
</dbReference>
<dbReference type="EMBL" id="POUA01000014">
    <property type="protein sequence ID" value="PZG55482.1"/>
    <property type="molecule type" value="Genomic_DNA"/>
</dbReference>
<dbReference type="Proteomes" id="UP000248544">
    <property type="component" value="Unassembled WGS sequence"/>
</dbReference>
<dbReference type="PROSITE" id="PS50928">
    <property type="entry name" value="ABC_TM1"/>
    <property type="match status" value="1"/>
</dbReference>
<evidence type="ECO:0000256" key="3">
    <source>
        <dbReference type="ARBA" id="ARBA00022475"/>
    </source>
</evidence>
<keyword evidence="5 7" id="KW-1133">Transmembrane helix</keyword>
<dbReference type="GO" id="GO:0005886">
    <property type="term" value="C:plasma membrane"/>
    <property type="evidence" value="ECO:0007669"/>
    <property type="project" value="UniProtKB-SubCell"/>
</dbReference>
<dbReference type="GO" id="GO:0055085">
    <property type="term" value="P:transmembrane transport"/>
    <property type="evidence" value="ECO:0007669"/>
    <property type="project" value="InterPro"/>
</dbReference>
<name>A0A2W2H4T5_9ACTN</name>
<dbReference type="SUPFAM" id="SSF161098">
    <property type="entry name" value="MetI-like"/>
    <property type="match status" value="1"/>
</dbReference>
<accession>A0A2W2H4T5</accession>
<proteinExistence type="inferred from homology"/>
<evidence type="ECO:0000256" key="4">
    <source>
        <dbReference type="ARBA" id="ARBA00022692"/>
    </source>
</evidence>
<keyword evidence="6 7" id="KW-0472">Membrane</keyword>
<keyword evidence="4 7" id="KW-0812">Transmembrane</keyword>
<evidence type="ECO:0000256" key="1">
    <source>
        <dbReference type="ARBA" id="ARBA00004651"/>
    </source>
</evidence>
<keyword evidence="3" id="KW-1003">Cell membrane</keyword>
<evidence type="ECO:0000256" key="6">
    <source>
        <dbReference type="ARBA" id="ARBA00023136"/>
    </source>
</evidence>
<dbReference type="Pfam" id="PF00528">
    <property type="entry name" value="BPD_transp_1"/>
    <property type="match status" value="1"/>
</dbReference>
<evidence type="ECO:0000256" key="5">
    <source>
        <dbReference type="ARBA" id="ARBA00022989"/>
    </source>
</evidence>
<feature type="transmembrane region" description="Helical" evidence="7">
    <location>
        <begin position="199"/>
        <end position="220"/>
    </location>
</feature>
<dbReference type="InterPro" id="IPR000515">
    <property type="entry name" value="MetI-like"/>
</dbReference>
<protein>
    <submittedName>
        <fullName evidence="9">Nitrate ABC transporter permease</fullName>
    </submittedName>
</protein>